<dbReference type="VEuPathDB" id="VectorBase:AGAP029259"/>
<sequence length="966" mass="110316">MAENQSIKKEDPYWRRLVLRWVKCAELNPGQDCIALARCYDTFRSKVKGSYELREGTVIEFLREKFPHFEPKLNRDNEIPDSDYVYVFSLMLYFSCVAHSIPYFQNIGLAFEEPFQHSIKAFLNSFVPENERKIVINRSFLDKAFLNAKRSVNVLRDQSSCGNIMNIHSQSKGDKLAQSKPCGGSQETVERNPSPTKANGRTALEWKVKNLSNQLDATRVENSNQEKQIEQLLRNVQELQRDRKRAQAKVAALQQKEQPCKCATSTAEHAHRINRVTEQLQKQLESKSNCIELLQDEIAKSKDSASKELERCKAVKKQCASLKEDNQLLHMTVEALQEELALKDGINQNLTEAVADLRRFIRENRIHGAAGGMDSFESSCEFSEKSFRLATPDESVCSDSQNLAATVVDIKLKEKELENEELQKKVQELEDTLKELYKAQAEKQVQEVIVNEQLAELRKSLTETETSRSTLADSLEREKARTEELTRQTEEWKGQQKRGAAELERLSALYEKKQCQYEQSQHDCDKLWVKLYKARSLLEENEKQWTQERTSMGKLFEDSMHVLEVKLHKAKVECQSQTEEMADRMKKQQEEITAKLESEKDGLRLKLEDCRKHIEELEAQSTTLEKDLKESLKENKLMQNELKTAKELSSARKSTIAQSTQTNMGTKLNFNSDKLFNNIEPEKNTNKRSVPSEPVALVSDVSKSQDTSGKCTTKATRRSQQPVDDSTKKISGRVGGRKDHQRKVLFDSNRNLINSPPCQQDTVGVKNERMSSNQESFSKPIVMSQRRSVDKLELVRAIAPINTTPKPTLTTVNTTTTTLTTASTADPATSPVVRDYRFSQPYGNNRYNILRMQVQSRTKRRQLCDQTRRLGAKGRSNSLSTSIGSPGAVLSPLRDFSNDPESYSDMTLYLSFTNEPDYDDRQEERARSSNTSLFLILIAYVGMLAQIFFFFGGLAIRSKRLKSGRT</sequence>
<reference evidence="4" key="3">
    <citation type="submission" date="2020-05" db="UniProtKB">
        <authorList>
            <consortium name="EnsemblMetazoa"/>
        </authorList>
    </citation>
    <scope>IDENTIFICATION</scope>
    <source>
        <strain evidence="4">PEST</strain>
    </source>
</reference>
<keyword evidence="1" id="KW-0175">Coiled coil</keyword>
<organism evidence="4 5">
    <name type="scientific">Anopheles gambiae</name>
    <name type="common">African malaria mosquito</name>
    <dbReference type="NCBI Taxonomy" id="7165"/>
    <lineage>
        <taxon>Eukaryota</taxon>
        <taxon>Metazoa</taxon>
        <taxon>Ecdysozoa</taxon>
        <taxon>Arthropoda</taxon>
        <taxon>Hexapoda</taxon>
        <taxon>Insecta</taxon>
        <taxon>Pterygota</taxon>
        <taxon>Neoptera</taxon>
        <taxon>Endopterygota</taxon>
        <taxon>Diptera</taxon>
        <taxon>Nematocera</taxon>
        <taxon>Culicoidea</taxon>
        <taxon>Culicidae</taxon>
        <taxon>Anophelinae</taxon>
        <taxon>Anopheles</taxon>
    </lineage>
</organism>
<dbReference type="Proteomes" id="UP000007062">
    <property type="component" value="Chromosome 3L"/>
</dbReference>
<reference evidence="4 5" key="2">
    <citation type="journal article" date="2004" name="Trends Parasitol.">
        <title>The Anopheles gambiae genome: an update.</title>
        <authorList>
            <person name="Mongin E."/>
            <person name="Louis C."/>
            <person name="Holt R.A."/>
            <person name="Birney E."/>
            <person name="Collins F.H."/>
        </authorList>
    </citation>
    <scope>NUCLEOTIDE SEQUENCE [LARGE SCALE GENOMIC DNA]</scope>
    <source>
        <strain evidence="4 5">PEST</strain>
    </source>
</reference>
<accession>A0A453YZ61</accession>
<feature type="region of interest" description="Disordered" evidence="2">
    <location>
        <begin position="461"/>
        <end position="485"/>
    </location>
</feature>
<feature type="region of interest" description="Disordered" evidence="2">
    <location>
        <begin position="677"/>
        <end position="738"/>
    </location>
</feature>
<feature type="transmembrane region" description="Helical" evidence="3">
    <location>
        <begin position="933"/>
        <end position="956"/>
    </location>
</feature>
<evidence type="ECO:0000256" key="3">
    <source>
        <dbReference type="SAM" id="Phobius"/>
    </source>
</evidence>
<feature type="compositionally biased region" description="Basic and acidic residues" evidence="2">
    <location>
        <begin position="474"/>
        <end position="485"/>
    </location>
</feature>
<dbReference type="InParanoid" id="A0A453YZ61"/>
<evidence type="ECO:0000313" key="5">
    <source>
        <dbReference type="Proteomes" id="UP000007062"/>
    </source>
</evidence>
<feature type="coiled-coil region" evidence="1">
    <location>
        <begin position="405"/>
        <end position="446"/>
    </location>
</feature>
<evidence type="ECO:0000313" key="4">
    <source>
        <dbReference type="EnsemblMetazoa" id="AGAP029259-PA"/>
    </source>
</evidence>
<keyword evidence="3" id="KW-0472">Membrane</keyword>
<keyword evidence="5" id="KW-1185">Reference proteome</keyword>
<dbReference type="EnsemblMetazoa" id="AGAP029259-RA">
    <property type="protein sequence ID" value="AGAP029259-PA"/>
    <property type="gene ID" value="AGAP029259"/>
</dbReference>
<dbReference type="VEuPathDB" id="VectorBase:AGAMI1_014634"/>
<keyword evidence="3" id="KW-1133">Transmembrane helix</keyword>
<reference evidence="4 5" key="1">
    <citation type="journal article" date="2002" name="Science">
        <title>The genome sequence of the malaria mosquito Anopheles gambiae.</title>
        <authorList>
            <person name="Holt R.A."/>
            <person name="Subramanian G.M."/>
            <person name="Halpern A."/>
            <person name="Sutton G.G."/>
            <person name="Charlab R."/>
            <person name="Nusskern D.R."/>
            <person name="Wincker P."/>
            <person name="Clark A.G."/>
            <person name="Ribeiro J.M."/>
            <person name="Wides R."/>
            <person name="Salzberg S.L."/>
            <person name="Loftus B."/>
            <person name="Yandell M."/>
            <person name="Majoros W.H."/>
            <person name="Rusch D.B."/>
            <person name="Lai Z."/>
            <person name="Kraft C.L."/>
            <person name="Abril J.F."/>
            <person name="Anthouard V."/>
            <person name="Arensburger P."/>
            <person name="Atkinson P.W."/>
            <person name="Baden H."/>
            <person name="de Berardinis V."/>
            <person name="Baldwin D."/>
            <person name="Benes V."/>
            <person name="Biedler J."/>
            <person name="Blass C."/>
            <person name="Bolanos R."/>
            <person name="Boscus D."/>
            <person name="Barnstead M."/>
            <person name="Cai S."/>
            <person name="Center A."/>
            <person name="Chaturverdi K."/>
            <person name="Christophides G.K."/>
            <person name="Chrystal M.A."/>
            <person name="Clamp M."/>
            <person name="Cravchik A."/>
            <person name="Curwen V."/>
            <person name="Dana A."/>
            <person name="Delcher A."/>
            <person name="Dew I."/>
            <person name="Evans C.A."/>
            <person name="Flanigan M."/>
            <person name="Grundschober-Freimoser A."/>
            <person name="Friedli L."/>
            <person name="Gu Z."/>
            <person name="Guan P."/>
            <person name="Guigo R."/>
            <person name="Hillenmeyer M.E."/>
            <person name="Hladun S.L."/>
            <person name="Hogan J.R."/>
            <person name="Hong Y.S."/>
            <person name="Hoover J."/>
            <person name="Jaillon O."/>
            <person name="Ke Z."/>
            <person name="Kodira C."/>
            <person name="Kokoza E."/>
            <person name="Koutsos A."/>
            <person name="Letunic I."/>
            <person name="Levitsky A."/>
            <person name="Liang Y."/>
            <person name="Lin J.J."/>
            <person name="Lobo N.F."/>
            <person name="Lopez J.R."/>
            <person name="Malek J.A."/>
            <person name="McIntosh T.C."/>
            <person name="Meister S."/>
            <person name="Miller J."/>
            <person name="Mobarry C."/>
            <person name="Mongin E."/>
            <person name="Murphy S.D."/>
            <person name="O'Brochta D.A."/>
            <person name="Pfannkoch C."/>
            <person name="Qi R."/>
            <person name="Regier M.A."/>
            <person name="Remington K."/>
            <person name="Shao H."/>
            <person name="Sharakhova M.V."/>
            <person name="Sitter C.D."/>
            <person name="Shetty J."/>
            <person name="Smith T.J."/>
            <person name="Strong R."/>
            <person name="Sun J."/>
            <person name="Thomasova D."/>
            <person name="Ton L.Q."/>
            <person name="Topalis P."/>
            <person name="Tu Z."/>
            <person name="Unger M.F."/>
            <person name="Walenz B."/>
            <person name="Wang A."/>
            <person name="Wang J."/>
            <person name="Wang M."/>
            <person name="Wang X."/>
            <person name="Woodford K.J."/>
            <person name="Wortman J.R."/>
            <person name="Wu M."/>
            <person name="Yao A."/>
            <person name="Zdobnov E.M."/>
            <person name="Zhang H."/>
            <person name="Zhao Q."/>
            <person name="Zhao S."/>
            <person name="Zhu S.C."/>
            <person name="Zhimulev I."/>
            <person name="Coluzzi M."/>
            <person name="della Torre A."/>
            <person name="Roth C.W."/>
            <person name="Louis C."/>
            <person name="Kalush F."/>
            <person name="Mural R.J."/>
            <person name="Myers E.W."/>
            <person name="Adams M.D."/>
            <person name="Smith H.O."/>
            <person name="Broder S."/>
            <person name="Gardner M.J."/>
            <person name="Fraser C.M."/>
            <person name="Birney E."/>
            <person name="Bork P."/>
            <person name="Brey P.T."/>
            <person name="Venter J.C."/>
            <person name="Weissenbach J."/>
            <person name="Kafatos F.C."/>
            <person name="Collins F.H."/>
            <person name="Hoffman S.L."/>
        </authorList>
    </citation>
    <scope>NUCLEOTIDE SEQUENCE [LARGE SCALE GENOMIC DNA]</scope>
    <source>
        <strain evidence="4 5">PEST</strain>
    </source>
</reference>
<feature type="region of interest" description="Disordered" evidence="2">
    <location>
        <begin position="750"/>
        <end position="778"/>
    </location>
</feature>
<evidence type="ECO:0000256" key="1">
    <source>
        <dbReference type="SAM" id="Coils"/>
    </source>
</evidence>
<proteinExistence type="predicted"/>
<keyword evidence="3" id="KW-0812">Transmembrane</keyword>
<feature type="compositionally biased region" description="Polar residues" evidence="2">
    <location>
        <begin position="701"/>
        <end position="724"/>
    </location>
</feature>
<dbReference type="EMBL" id="AAAB01008986">
    <property type="status" value="NOT_ANNOTATED_CDS"/>
    <property type="molecule type" value="Genomic_DNA"/>
</dbReference>
<feature type="compositionally biased region" description="Polar residues" evidence="2">
    <location>
        <begin position="185"/>
        <end position="198"/>
    </location>
</feature>
<dbReference type="AlphaFoldDB" id="A0A453YZ61"/>
<evidence type="ECO:0000256" key="2">
    <source>
        <dbReference type="SAM" id="MobiDB-lite"/>
    </source>
</evidence>
<feature type="coiled-coil region" evidence="1">
    <location>
        <begin position="571"/>
        <end position="648"/>
    </location>
</feature>
<feature type="compositionally biased region" description="Polar residues" evidence="2">
    <location>
        <begin position="750"/>
        <end position="762"/>
    </location>
</feature>
<feature type="region of interest" description="Disordered" evidence="2">
    <location>
        <begin position="170"/>
        <end position="198"/>
    </location>
</feature>
<feature type="coiled-coil region" evidence="1">
    <location>
        <begin position="201"/>
        <end position="339"/>
    </location>
</feature>
<name>A0A453YZ61_ANOGA</name>
<protein>
    <submittedName>
        <fullName evidence="4">Uncharacterized protein</fullName>
    </submittedName>
</protein>